<sequence>MGTGGGILGAMFGGSFRASGGPVVRGKPYIVGEHPPDVFVLESVGKTKACMPALPSMSQMGGQTSQGSQPCTIVVDVRGATGASKIQKMVSEAVQQGIATYDKRRPARE</sequence>
<evidence type="ECO:0000313" key="2">
    <source>
        <dbReference type="Proteomes" id="UP001277561"/>
    </source>
</evidence>
<gene>
    <name evidence="1" type="ORF">RMS29_27200</name>
</gene>
<accession>A0ABU4W531</accession>
<comment type="caution">
    <text evidence="1">The sequence shown here is derived from an EMBL/GenBank/DDBJ whole genome shotgun (WGS) entry which is preliminary data.</text>
</comment>
<name>A0ABU4W531_9HYPH</name>
<evidence type="ECO:0000313" key="1">
    <source>
        <dbReference type="EMBL" id="MDX8332889.1"/>
    </source>
</evidence>
<protein>
    <submittedName>
        <fullName evidence="1">Uncharacterized protein</fullName>
    </submittedName>
</protein>
<proteinExistence type="predicted"/>
<organism evidence="1 2">
    <name type="scientific">Agrobacterium rosae</name>
    <dbReference type="NCBI Taxonomy" id="1972867"/>
    <lineage>
        <taxon>Bacteria</taxon>
        <taxon>Pseudomonadati</taxon>
        <taxon>Pseudomonadota</taxon>
        <taxon>Alphaproteobacteria</taxon>
        <taxon>Hyphomicrobiales</taxon>
        <taxon>Rhizobiaceae</taxon>
        <taxon>Rhizobium/Agrobacterium group</taxon>
        <taxon>Agrobacterium</taxon>
    </lineage>
</organism>
<dbReference type="EMBL" id="JAVRAD010000026">
    <property type="protein sequence ID" value="MDX8332889.1"/>
    <property type="molecule type" value="Genomic_DNA"/>
</dbReference>
<reference evidence="1" key="1">
    <citation type="journal article" date="2023" name="Phytobiomes J">
        <title>Deciphering the key players within the bacterial microbiota associated with aerial crown gall tumors on rhododendron: Insights into the gallobiome.</title>
        <authorList>
            <person name="Kuzmanovic N."/>
            <person name="Nesme J."/>
            <person name="Wolf J."/>
            <person name="Neumann-Schaal M."/>
            <person name="Petersen J."/>
            <person name="Fernandez-Gnecco G."/>
            <person name="Sproeer C."/>
            <person name="Bunk B."/>
            <person name="Overmann J."/>
            <person name="Sorensen S.J."/>
            <person name="Idczak E."/>
            <person name="Smalla K."/>
        </authorList>
    </citation>
    <scope>NUCLEOTIDE SEQUENCE [LARGE SCALE GENOMIC DNA]</scope>
    <source>
        <strain evidence="1">Rho-14.1</strain>
    </source>
</reference>
<dbReference type="RefSeq" id="WP_320188912.1">
    <property type="nucleotide sequence ID" value="NZ_CP192772.1"/>
</dbReference>
<keyword evidence="2" id="KW-1185">Reference proteome</keyword>
<dbReference type="Proteomes" id="UP001277561">
    <property type="component" value="Unassembled WGS sequence"/>
</dbReference>